<dbReference type="AlphaFoldDB" id="A0AAN8N803"/>
<sequence>MALLFYVVLCLSVRTGLGQIVPVNNTPAIIPFSLAGKLTSNSVILMSPSCYFDSLTSLSCTSATCEIWLVPAIDTGVSTYDADKTISNIDSLSPYPTAFSSNTSKKYFLTKLGLQKDYLCPIVNGPNYFRVGSDGACSTTNCNGVLPVGSTARFKYVLINPATRTVVAESLWSNNIPLYSLKDPGSIDDGLAGRSAAMIVITSILCSFLALLLLLLLILLIYVLCCRKEKQEIQVPGSVRMYDTHNLKGPSPYVNPAYEDEPQRTTATNPIRLKSYADYDLTKPATEL</sequence>
<evidence type="ECO:0000313" key="3">
    <source>
        <dbReference type="EMBL" id="KAK6322486.1"/>
    </source>
</evidence>
<keyword evidence="1" id="KW-0812">Transmembrane</keyword>
<proteinExistence type="predicted"/>
<evidence type="ECO:0000256" key="1">
    <source>
        <dbReference type="SAM" id="Phobius"/>
    </source>
</evidence>
<feature type="signal peptide" evidence="2">
    <location>
        <begin position="1"/>
        <end position="18"/>
    </location>
</feature>
<dbReference type="InterPro" id="IPR024831">
    <property type="entry name" value="Uroplakin-3"/>
</dbReference>
<name>A0AAN8N803_9TELE</name>
<reference evidence="3 4" key="1">
    <citation type="submission" date="2021-04" db="EMBL/GenBank/DDBJ databases">
        <authorList>
            <person name="De Guttry C."/>
            <person name="Zahm M."/>
            <person name="Klopp C."/>
            <person name="Cabau C."/>
            <person name="Louis A."/>
            <person name="Berthelot C."/>
            <person name="Parey E."/>
            <person name="Roest Crollius H."/>
            <person name="Montfort J."/>
            <person name="Robinson-Rechavi M."/>
            <person name="Bucao C."/>
            <person name="Bouchez O."/>
            <person name="Gislard M."/>
            <person name="Lluch J."/>
            <person name="Milhes M."/>
            <person name="Lampietro C."/>
            <person name="Lopez Roques C."/>
            <person name="Donnadieu C."/>
            <person name="Braasch I."/>
            <person name="Desvignes T."/>
            <person name="Postlethwait J."/>
            <person name="Bobe J."/>
            <person name="Wedekind C."/>
            <person name="Guiguen Y."/>
        </authorList>
    </citation>
    <scope>NUCLEOTIDE SEQUENCE [LARGE SCALE GENOMIC DNA]</scope>
    <source>
        <strain evidence="3">Cs_M1</strain>
        <tissue evidence="3">Blood</tissue>
    </source>
</reference>
<evidence type="ECO:0008006" key="5">
    <source>
        <dbReference type="Google" id="ProtNLM"/>
    </source>
</evidence>
<feature type="transmembrane region" description="Helical" evidence="1">
    <location>
        <begin position="196"/>
        <end position="224"/>
    </location>
</feature>
<keyword evidence="4" id="KW-1185">Reference proteome</keyword>
<evidence type="ECO:0000313" key="4">
    <source>
        <dbReference type="Proteomes" id="UP001356427"/>
    </source>
</evidence>
<feature type="chain" id="PRO_5043010098" description="Uroplakin 3b" evidence="2">
    <location>
        <begin position="19"/>
        <end position="288"/>
    </location>
</feature>
<dbReference type="GO" id="GO:0016020">
    <property type="term" value="C:membrane"/>
    <property type="evidence" value="ECO:0007669"/>
    <property type="project" value="TreeGrafter"/>
</dbReference>
<gene>
    <name evidence="3" type="ORF">J4Q44_G00072780</name>
</gene>
<dbReference type="PANTHER" id="PTHR15446:SF2">
    <property type="entry name" value="UROPLAKIN-3B-LIKE PROTEIN 1-RELATED"/>
    <property type="match status" value="1"/>
</dbReference>
<dbReference type="EMBL" id="JAGTTL010000005">
    <property type="protein sequence ID" value="KAK6322486.1"/>
    <property type="molecule type" value="Genomic_DNA"/>
</dbReference>
<keyword evidence="1" id="KW-0472">Membrane</keyword>
<accession>A0AAN8N803</accession>
<organism evidence="3 4">
    <name type="scientific">Coregonus suidteri</name>
    <dbReference type="NCBI Taxonomy" id="861788"/>
    <lineage>
        <taxon>Eukaryota</taxon>
        <taxon>Metazoa</taxon>
        <taxon>Chordata</taxon>
        <taxon>Craniata</taxon>
        <taxon>Vertebrata</taxon>
        <taxon>Euteleostomi</taxon>
        <taxon>Actinopterygii</taxon>
        <taxon>Neopterygii</taxon>
        <taxon>Teleostei</taxon>
        <taxon>Protacanthopterygii</taxon>
        <taxon>Salmoniformes</taxon>
        <taxon>Salmonidae</taxon>
        <taxon>Coregoninae</taxon>
        <taxon>Coregonus</taxon>
    </lineage>
</organism>
<keyword evidence="2" id="KW-0732">Signal</keyword>
<dbReference type="Proteomes" id="UP001356427">
    <property type="component" value="Unassembled WGS sequence"/>
</dbReference>
<protein>
    <recommendedName>
        <fullName evidence="5">Uroplakin 3b</fullName>
    </recommendedName>
</protein>
<evidence type="ECO:0000256" key="2">
    <source>
        <dbReference type="SAM" id="SignalP"/>
    </source>
</evidence>
<comment type="caution">
    <text evidence="3">The sequence shown here is derived from an EMBL/GenBank/DDBJ whole genome shotgun (WGS) entry which is preliminary data.</text>
</comment>
<dbReference type="PANTHER" id="PTHR15446">
    <property type="entry name" value="UROPLAKIN III"/>
    <property type="match status" value="1"/>
</dbReference>
<keyword evidence="1" id="KW-1133">Transmembrane helix</keyword>